<dbReference type="GO" id="GO:0006631">
    <property type="term" value="P:fatty acid metabolic process"/>
    <property type="evidence" value="ECO:0007669"/>
    <property type="project" value="TreeGrafter"/>
</dbReference>
<dbReference type="InterPro" id="IPR045520">
    <property type="entry name" value="GPAT/DHAPAT_C"/>
</dbReference>
<dbReference type="EMBL" id="UYWY01019502">
    <property type="protein sequence ID" value="VDM37809.1"/>
    <property type="molecule type" value="Genomic_DNA"/>
</dbReference>
<evidence type="ECO:0000313" key="7">
    <source>
        <dbReference type="EMBL" id="VDM37809.1"/>
    </source>
</evidence>
<sequence length="759" mass="85648">MDVVWHNVHKEGLSKLALGKLVQTVMLMGWDFAKRYDLASLEISHEKEGLNMVDTASVPYKFVGCNASRKSFSPYSPQGKSLDFYHSTLVQPLSVCDKCFTTPISAQRVNYVNVLDFSLHGGIPPLPFSASKPPSRWFADIRYTISTPIPHTYPSVTQRVLHSPRVMSTTEMIAAAENSTLRVIKKRAVKFLFEMKANFSKLVCKLVAYVLFKVFRRIMSHLLVCPAQMERLQQADKSGIPILYLPLHRSHLDYLLMTWTVWHWGLRLPHVASGDNLNLSGFGWLLRATGAFFIRRRVGESNSAGCDQLYRSVLNSYMTEILREGMPVEFFLEGTRTRFGKTLLPKNGLISNIVAAVEQGVIKDVWMVPVSFTYDQIAEGVFFNELMGMRKQRESVWRVFKGVAQSLGSGCCGAVRINFGTPVLLTDYVMSLKGKVSRSHDQSTLRHELRTHSYRELLPWHCVKETPHTTLIASIGYHIVYEAQMQSSLSVCSVLSGLLLCKYRSEGRTEYMVDDLVWLCDVIVSLGFDIVGWDNQYTSGRVLFERGVMLLRDSVVQLDDSIRVRCTHREMLHLAYHKNALIPVFSTISVVSLSILALRSVRCTESILVEMSLLLCDLLQYEVLFCKPCESLRNRIEETISCMRFMNGGLLKFSSEDATGDESIFISVPNEEAECMLIFYSNVLRPFLQSMYLVLNSLLSLTAPFEGRAEALNADSFNNALKLFQEKTLLVAGPVVAVSNLEQANALLQSLKTLLCDSQ</sequence>
<dbReference type="GO" id="GO:0019432">
    <property type="term" value="P:triglyceride biosynthetic process"/>
    <property type="evidence" value="ECO:0007669"/>
    <property type="project" value="TreeGrafter"/>
</dbReference>
<dbReference type="GO" id="GO:0008654">
    <property type="term" value="P:phospholipid biosynthetic process"/>
    <property type="evidence" value="ECO:0007669"/>
    <property type="project" value="TreeGrafter"/>
</dbReference>
<gene>
    <name evidence="7" type="ORF">TCNE_LOCUS6488</name>
</gene>
<accession>A0A183UDB8</accession>
<dbReference type="InterPro" id="IPR022284">
    <property type="entry name" value="GPAT/DHAPAT"/>
</dbReference>
<evidence type="ECO:0000313" key="9">
    <source>
        <dbReference type="WBParaSite" id="TCNE_0000648801-mRNA-1"/>
    </source>
</evidence>
<evidence type="ECO:0000256" key="4">
    <source>
        <dbReference type="ARBA" id="ARBA00023136"/>
    </source>
</evidence>
<evidence type="ECO:0000256" key="2">
    <source>
        <dbReference type="ARBA" id="ARBA00007937"/>
    </source>
</evidence>
<evidence type="ECO:0000259" key="6">
    <source>
        <dbReference type="SMART" id="SM00563"/>
    </source>
</evidence>
<protein>
    <submittedName>
        <fullName evidence="9">Putative glycerol-3-phosphate acyltransferase, mitochondrial</fullName>
    </submittedName>
</protein>
<dbReference type="GO" id="GO:0004366">
    <property type="term" value="F:glycerol-3-phosphate O-acyltransferase activity"/>
    <property type="evidence" value="ECO:0007669"/>
    <property type="project" value="TreeGrafter"/>
</dbReference>
<organism evidence="8 9">
    <name type="scientific">Toxocara canis</name>
    <name type="common">Canine roundworm</name>
    <dbReference type="NCBI Taxonomy" id="6265"/>
    <lineage>
        <taxon>Eukaryota</taxon>
        <taxon>Metazoa</taxon>
        <taxon>Ecdysozoa</taxon>
        <taxon>Nematoda</taxon>
        <taxon>Chromadorea</taxon>
        <taxon>Rhabditida</taxon>
        <taxon>Spirurina</taxon>
        <taxon>Ascaridomorpha</taxon>
        <taxon>Ascaridoidea</taxon>
        <taxon>Toxocaridae</taxon>
        <taxon>Toxocara</taxon>
    </lineage>
</organism>
<dbReference type="InterPro" id="IPR002123">
    <property type="entry name" value="Plipid/glycerol_acylTrfase"/>
</dbReference>
<dbReference type="GO" id="GO:0031966">
    <property type="term" value="C:mitochondrial membrane"/>
    <property type="evidence" value="ECO:0007669"/>
    <property type="project" value="TreeGrafter"/>
</dbReference>
<dbReference type="SUPFAM" id="SSF69593">
    <property type="entry name" value="Glycerol-3-phosphate (1)-acyltransferase"/>
    <property type="match status" value="1"/>
</dbReference>
<dbReference type="PANTHER" id="PTHR12563:SF23">
    <property type="entry name" value="BCDNA.GH07066"/>
    <property type="match status" value="1"/>
</dbReference>
<evidence type="ECO:0000256" key="5">
    <source>
        <dbReference type="ARBA" id="ARBA00023315"/>
    </source>
</evidence>
<dbReference type="Pfam" id="PF01553">
    <property type="entry name" value="Acyltransferase"/>
    <property type="match status" value="1"/>
</dbReference>
<dbReference type="Pfam" id="PF19277">
    <property type="entry name" value="GPAT_C"/>
    <property type="match status" value="1"/>
</dbReference>
<dbReference type="WBParaSite" id="TCNE_0000648801-mRNA-1">
    <property type="protein sequence ID" value="TCNE_0000648801-mRNA-1"/>
    <property type="gene ID" value="TCNE_0000648801"/>
</dbReference>
<keyword evidence="4" id="KW-0472">Membrane</keyword>
<dbReference type="GO" id="GO:0006072">
    <property type="term" value="P:glycerol-3-phosphate metabolic process"/>
    <property type="evidence" value="ECO:0007669"/>
    <property type="project" value="TreeGrafter"/>
</dbReference>
<keyword evidence="8" id="KW-1185">Reference proteome</keyword>
<name>A0A183UDB8_TOXCA</name>
<comment type="similarity">
    <text evidence="2">Belongs to the GPAT/DAPAT family.</text>
</comment>
<dbReference type="InterPro" id="IPR041728">
    <property type="entry name" value="GPAT/DHAPAT_LPLAT"/>
</dbReference>
<keyword evidence="3" id="KW-0808">Transferase</keyword>
<evidence type="ECO:0000256" key="1">
    <source>
        <dbReference type="ARBA" id="ARBA00004370"/>
    </source>
</evidence>
<evidence type="ECO:0000313" key="8">
    <source>
        <dbReference type="Proteomes" id="UP000050794"/>
    </source>
</evidence>
<dbReference type="CDD" id="cd07993">
    <property type="entry name" value="LPLAT_DHAPAT-like"/>
    <property type="match status" value="1"/>
</dbReference>
<keyword evidence="5" id="KW-0012">Acyltransferase</keyword>
<dbReference type="SMART" id="SM00563">
    <property type="entry name" value="PlsC"/>
    <property type="match status" value="1"/>
</dbReference>
<dbReference type="AlphaFoldDB" id="A0A183UDB8"/>
<reference evidence="7 8" key="2">
    <citation type="submission" date="2018-11" db="EMBL/GenBank/DDBJ databases">
        <authorList>
            <consortium name="Pathogen Informatics"/>
        </authorList>
    </citation>
    <scope>NUCLEOTIDE SEQUENCE [LARGE SCALE GENOMIC DNA]</scope>
</reference>
<comment type="subcellular location">
    <subcellularLocation>
        <location evidence="1">Membrane</location>
    </subcellularLocation>
</comment>
<reference evidence="9" key="1">
    <citation type="submission" date="2016-06" db="UniProtKB">
        <authorList>
            <consortium name="WormBaseParasite"/>
        </authorList>
    </citation>
    <scope>IDENTIFICATION</scope>
</reference>
<feature type="domain" description="Phospholipid/glycerol acyltransferase" evidence="6">
    <location>
        <begin position="242"/>
        <end position="375"/>
    </location>
</feature>
<dbReference type="PANTHER" id="PTHR12563">
    <property type="entry name" value="GLYCEROL-3-PHOSPHATE ACYLTRANSFERASE"/>
    <property type="match status" value="1"/>
</dbReference>
<evidence type="ECO:0000256" key="3">
    <source>
        <dbReference type="ARBA" id="ARBA00022679"/>
    </source>
</evidence>
<proteinExistence type="inferred from homology"/>
<dbReference type="Proteomes" id="UP000050794">
    <property type="component" value="Unassembled WGS sequence"/>
</dbReference>